<dbReference type="Gene3D" id="1.25.40.180">
    <property type="match status" value="1"/>
</dbReference>
<gene>
    <name evidence="6" type="ORF">PLEPLA_LOCUS36481</name>
</gene>
<keyword evidence="2" id="KW-0396">Initiation factor</keyword>
<evidence type="ECO:0000256" key="1">
    <source>
        <dbReference type="ARBA" id="ARBA00005775"/>
    </source>
</evidence>
<evidence type="ECO:0000313" key="6">
    <source>
        <dbReference type="EMBL" id="CAB1448833.1"/>
    </source>
</evidence>
<protein>
    <recommendedName>
        <fullName evidence="5">MIF4G domain-containing protein</fullName>
    </recommendedName>
</protein>
<dbReference type="AlphaFoldDB" id="A0A9N7VDD8"/>
<dbReference type="GO" id="GO:0003729">
    <property type="term" value="F:mRNA binding"/>
    <property type="evidence" value="ECO:0007669"/>
    <property type="project" value="TreeGrafter"/>
</dbReference>
<evidence type="ECO:0000256" key="3">
    <source>
        <dbReference type="ARBA" id="ARBA00022917"/>
    </source>
</evidence>
<evidence type="ECO:0000256" key="2">
    <source>
        <dbReference type="ARBA" id="ARBA00022540"/>
    </source>
</evidence>
<dbReference type="Pfam" id="PF02854">
    <property type="entry name" value="MIF4G"/>
    <property type="match status" value="1"/>
</dbReference>
<evidence type="ECO:0000259" key="5">
    <source>
        <dbReference type="Pfam" id="PF02854"/>
    </source>
</evidence>
<sequence>MDNSDEPEDLLDGKIVFQKNKDRTFSKTKNWNQPGVARSTRCSALRDMAKINGPVAGSVTGTQVHFDSDASRVEEKPPHRSLVAQTSSDFQADDSSSLSSVETSDDQGMRGVHSHAVAEPEENDPEQVNTQEVFKLFHNILNKLTPKSFEQLADQVTELDINTEERLKGVIELTFEKAISEPSFSVVYARMCHSLMGVTGENYYSVDCEQITQRATLLQKYLQDEETQLQALCALEALIGQMDQLDQDVIEPTEFYKWVRVKRRPHRAAGQRRDPQVGH</sequence>
<feature type="region of interest" description="Disordered" evidence="4">
    <location>
        <begin position="53"/>
        <end position="127"/>
    </location>
</feature>
<proteinExistence type="inferred from homology"/>
<evidence type="ECO:0000256" key="4">
    <source>
        <dbReference type="SAM" id="MobiDB-lite"/>
    </source>
</evidence>
<keyword evidence="3" id="KW-0648">Protein biosynthesis</keyword>
<reference evidence="6" key="1">
    <citation type="submission" date="2020-03" db="EMBL/GenBank/DDBJ databases">
        <authorList>
            <person name="Weist P."/>
        </authorList>
    </citation>
    <scope>NUCLEOTIDE SEQUENCE</scope>
</reference>
<name>A0A9N7VDD8_PLEPL</name>
<dbReference type="GO" id="GO:0003743">
    <property type="term" value="F:translation initiation factor activity"/>
    <property type="evidence" value="ECO:0007669"/>
    <property type="project" value="UniProtKB-KW"/>
</dbReference>
<accession>A0A9N7VDD8</accession>
<dbReference type="GO" id="GO:0016281">
    <property type="term" value="C:eukaryotic translation initiation factor 4F complex"/>
    <property type="evidence" value="ECO:0007669"/>
    <property type="project" value="TreeGrafter"/>
</dbReference>
<dbReference type="SUPFAM" id="SSF48371">
    <property type="entry name" value="ARM repeat"/>
    <property type="match status" value="1"/>
</dbReference>
<dbReference type="PANTHER" id="PTHR23253">
    <property type="entry name" value="EUKARYOTIC TRANSLATION INITIATION FACTOR 4 GAMMA"/>
    <property type="match status" value="1"/>
</dbReference>
<feature type="domain" description="MIF4G" evidence="5">
    <location>
        <begin position="137"/>
        <end position="195"/>
    </location>
</feature>
<evidence type="ECO:0000313" key="7">
    <source>
        <dbReference type="Proteomes" id="UP001153269"/>
    </source>
</evidence>
<comment type="similarity">
    <text evidence="1">Belongs to the eukaryotic initiation factor 4G family.</text>
</comment>
<dbReference type="Proteomes" id="UP001153269">
    <property type="component" value="Unassembled WGS sequence"/>
</dbReference>
<organism evidence="6 7">
    <name type="scientific">Pleuronectes platessa</name>
    <name type="common">European plaice</name>
    <dbReference type="NCBI Taxonomy" id="8262"/>
    <lineage>
        <taxon>Eukaryota</taxon>
        <taxon>Metazoa</taxon>
        <taxon>Chordata</taxon>
        <taxon>Craniata</taxon>
        <taxon>Vertebrata</taxon>
        <taxon>Euteleostomi</taxon>
        <taxon>Actinopterygii</taxon>
        <taxon>Neopterygii</taxon>
        <taxon>Teleostei</taxon>
        <taxon>Neoteleostei</taxon>
        <taxon>Acanthomorphata</taxon>
        <taxon>Carangaria</taxon>
        <taxon>Pleuronectiformes</taxon>
        <taxon>Pleuronectoidei</taxon>
        <taxon>Pleuronectidae</taxon>
        <taxon>Pleuronectes</taxon>
    </lineage>
</organism>
<comment type="caution">
    <text evidence="6">The sequence shown here is derived from an EMBL/GenBank/DDBJ whole genome shotgun (WGS) entry which is preliminary data.</text>
</comment>
<dbReference type="PANTHER" id="PTHR23253:SF9">
    <property type="entry name" value="EUKARYOTIC TRANSLATION INITIATION FACTOR 4 GAMMA 2"/>
    <property type="match status" value="1"/>
</dbReference>
<feature type="compositionally biased region" description="Low complexity" evidence="4">
    <location>
        <begin position="87"/>
        <end position="102"/>
    </location>
</feature>
<keyword evidence="7" id="KW-1185">Reference proteome</keyword>
<dbReference type="InterPro" id="IPR016024">
    <property type="entry name" value="ARM-type_fold"/>
</dbReference>
<feature type="compositionally biased region" description="Basic and acidic residues" evidence="4">
    <location>
        <begin position="66"/>
        <end position="78"/>
    </location>
</feature>
<dbReference type="EMBL" id="CADEAL010003991">
    <property type="protein sequence ID" value="CAB1448833.1"/>
    <property type="molecule type" value="Genomic_DNA"/>
</dbReference>
<dbReference type="InterPro" id="IPR003890">
    <property type="entry name" value="MIF4G-like_typ-3"/>
</dbReference>